<evidence type="ECO:0000313" key="2">
    <source>
        <dbReference type="Proteomes" id="UP000599109"/>
    </source>
</evidence>
<gene>
    <name evidence="1" type="ORF">JJ685_16605</name>
</gene>
<sequence length="114" mass="12421">MTLDEAIAILEEQRSFIGGHAPLVVDGRPMRALRALEVVTAAKIRPDTYANAEASGARWTEKVVVVKSFGGPSDKREVLGDMPNVGRDDDFTRVVDSGWSLGEGEVRWRKGPQG</sequence>
<accession>A0A936Z2N2</accession>
<keyword evidence="2" id="KW-1185">Reference proteome</keyword>
<dbReference type="AlphaFoldDB" id="A0A936Z2N2"/>
<evidence type="ECO:0000313" key="1">
    <source>
        <dbReference type="EMBL" id="MBL0392759.1"/>
    </source>
</evidence>
<name>A0A936Z2N2_9BURK</name>
<proteinExistence type="predicted"/>
<protein>
    <submittedName>
        <fullName evidence="1">Uncharacterized protein</fullName>
    </submittedName>
</protein>
<reference evidence="1 2" key="1">
    <citation type="journal article" date="2017" name="Int. J. Syst. Evol. Microbiol.">
        <title>Ramlibacter monticola sp. nov., isolated from forest soil.</title>
        <authorList>
            <person name="Chaudhary D.K."/>
            <person name="Kim J."/>
        </authorList>
    </citation>
    <scope>NUCLEOTIDE SEQUENCE [LARGE SCALE GENOMIC DNA]</scope>
    <source>
        <strain evidence="1 2">KACC 19175</strain>
    </source>
</reference>
<comment type="caution">
    <text evidence="1">The sequence shown here is derived from an EMBL/GenBank/DDBJ whole genome shotgun (WGS) entry which is preliminary data.</text>
</comment>
<organism evidence="1 2">
    <name type="scientific">Ramlibacter monticola</name>
    <dbReference type="NCBI Taxonomy" id="1926872"/>
    <lineage>
        <taxon>Bacteria</taxon>
        <taxon>Pseudomonadati</taxon>
        <taxon>Pseudomonadota</taxon>
        <taxon>Betaproteobacteria</taxon>
        <taxon>Burkholderiales</taxon>
        <taxon>Comamonadaceae</taxon>
        <taxon>Ramlibacter</taxon>
    </lineage>
</organism>
<dbReference type="Proteomes" id="UP000599109">
    <property type="component" value="Unassembled WGS sequence"/>
</dbReference>
<dbReference type="RefSeq" id="WP_201675364.1">
    <property type="nucleotide sequence ID" value="NZ_JAEQNE010000003.1"/>
</dbReference>
<dbReference type="EMBL" id="JAEQNE010000003">
    <property type="protein sequence ID" value="MBL0392759.1"/>
    <property type="molecule type" value="Genomic_DNA"/>
</dbReference>